<dbReference type="PANTHER" id="PTHR43132:SF2">
    <property type="entry name" value="ARSENICAL RESISTANCE OPERON REPRESSOR ARSR-RELATED"/>
    <property type="match status" value="1"/>
</dbReference>
<keyword evidence="7" id="KW-1185">Reference proteome</keyword>
<evidence type="ECO:0000313" key="7">
    <source>
        <dbReference type="Proteomes" id="UP000585665"/>
    </source>
</evidence>
<organism evidence="6 7">
    <name type="scientific">Ameyamaea chiangmaiensis</name>
    <dbReference type="NCBI Taxonomy" id="442969"/>
    <lineage>
        <taxon>Bacteria</taxon>
        <taxon>Pseudomonadati</taxon>
        <taxon>Pseudomonadota</taxon>
        <taxon>Alphaproteobacteria</taxon>
        <taxon>Acetobacterales</taxon>
        <taxon>Acetobacteraceae</taxon>
        <taxon>Ameyamaea</taxon>
    </lineage>
</organism>
<evidence type="ECO:0000259" key="5">
    <source>
        <dbReference type="PROSITE" id="PS50987"/>
    </source>
</evidence>
<sequence>MSALTPEEARELADRLRLVAQPQRLMIIDALLQGPLAVSEIEDRTRIGQPTLSQQIGALRRGGVLAARRQARAVIYSLSDEPEGLRMPLLLDALRREAGTLPPAPSDAAASDGVGSDDHGVGRQGGAQFARVLPRAGTGP</sequence>
<dbReference type="Gene3D" id="1.10.10.10">
    <property type="entry name" value="Winged helix-like DNA-binding domain superfamily/Winged helix DNA-binding domain"/>
    <property type="match status" value="1"/>
</dbReference>
<evidence type="ECO:0000256" key="1">
    <source>
        <dbReference type="ARBA" id="ARBA00023015"/>
    </source>
</evidence>
<evidence type="ECO:0000313" key="6">
    <source>
        <dbReference type="EMBL" id="NVN41528.1"/>
    </source>
</evidence>
<keyword evidence="3" id="KW-0804">Transcription</keyword>
<gene>
    <name evidence="6" type="ORF">HUK82_13280</name>
</gene>
<dbReference type="NCBIfam" id="NF033788">
    <property type="entry name" value="HTH_metalloreg"/>
    <property type="match status" value="1"/>
</dbReference>
<dbReference type="InterPro" id="IPR051011">
    <property type="entry name" value="Metal_resp_trans_reg"/>
</dbReference>
<evidence type="ECO:0000256" key="4">
    <source>
        <dbReference type="SAM" id="MobiDB-lite"/>
    </source>
</evidence>
<dbReference type="PROSITE" id="PS50987">
    <property type="entry name" value="HTH_ARSR_2"/>
    <property type="match status" value="1"/>
</dbReference>
<comment type="caution">
    <text evidence="6">The sequence shown here is derived from an EMBL/GenBank/DDBJ whole genome shotgun (WGS) entry which is preliminary data.</text>
</comment>
<dbReference type="InterPro" id="IPR036388">
    <property type="entry name" value="WH-like_DNA-bd_sf"/>
</dbReference>
<dbReference type="InterPro" id="IPR036390">
    <property type="entry name" value="WH_DNA-bd_sf"/>
</dbReference>
<dbReference type="GO" id="GO:0003677">
    <property type="term" value="F:DNA binding"/>
    <property type="evidence" value="ECO:0007669"/>
    <property type="project" value="UniProtKB-KW"/>
</dbReference>
<evidence type="ECO:0000256" key="3">
    <source>
        <dbReference type="ARBA" id="ARBA00023163"/>
    </source>
</evidence>
<dbReference type="EMBL" id="JABXXR010000141">
    <property type="protein sequence ID" value="NVN41528.1"/>
    <property type="molecule type" value="Genomic_DNA"/>
</dbReference>
<feature type="domain" description="HTH arsR-type" evidence="5">
    <location>
        <begin position="4"/>
        <end position="98"/>
    </location>
</feature>
<keyword evidence="2" id="KW-0238">DNA-binding</keyword>
<reference evidence="6 7" key="1">
    <citation type="submission" date="2020-06" db="EMBL/GenBank/DDBJ databases">
        <title>Description of novel acetic acid bacteria.</title>
        <authorList>
            <person name="Sombolestani A."/>
        </authorList>
    </citation>
    <scope>NUCLEOTIDE SEQUENCE [LARGE SCALE GENOMIC DNA]</scope>
    <source>
        <strain evidence="6 7">LMG 27010</strain>
    </source>
</reference>
<name>A0A850PC56_9PROT</name>
<dbReference type="InterPro" id="IPR011991">
    <property type="entry name" value="ArsR-like_HTH"/>
</dbReference>
<dbReference type="InterPro" id="IPR001845">
    <property type="entry name" value="HTH_ArsR_DNA-bd_dom"/>
</dbReference>
<feature type="region of interest" description="Disordered" evidence="4">
    <location>
        <begin position="98"/>
        <end position="140"/>
    </location>
</feature>
<proteinExistence type="predicted"/>
<dbReference type="Pfam" id="PF01022">
    <property type="entry name" value="HTH_5"/>
    <property type="match status" value="1"/>
</dbReference>
<dbReference type="PRINTS" id="PR00778">
    <property type="entry name" value="HTHARSR"/>
</dbReference>
<dbReference type="SUPFAM" id="SSF46785">
    <property type="entry name" value="Winged helix' DNA-binding domain"/>
    <property type="match status" value="1"/>
</dbReference>
<keyword evidence="1" id="KW-0805">Transcription regulation</keyword>
<dbReference type="AlphaFoldDB" id="A0A850PC56"/>
<dbReference type="Proteomes" id="UP000585665">
    <property type="component" value="Unassembled WGS sequence"/>
</dbReference>
<dbReference type="SMART" id="SM00418">
    <property type="entry name" value="HTH_ARSR"/>
    <property type="match status" value="1"/>
</dbReference>
<accession>A0A850PC56</accession>
<protein>
    <submittedName>
        <fullName evidence="6">Winged helix-turn-helix transcriptional regulator</fullName>
    </submittedName>
</protein>
<dbReference type="GO" id="GO:0003700">
    <property type="term" value="F:DNA-binding transcription factor activity"/>
    <property type="evidence" value="ECO:0007669"/>
    <property type="project" value="InterPro"/>
</dbReference>
<dbReference type="PANTHER" id="PTHR43132">
    <property type="entry name" value="ARSENICAL RESISTANCE OPERON REPRESSOR ARSR-RELATED"/>
    <property type="match status" value="1"/>
</dbReference>
<dbReference type="RefSeq" id="WP_176614418.1">
    <property type="nucleotide sequence ID" value="NZ_JABXXR010000141.1"/>
</dbReference>
<dbReference type="CDD" id="cd00090">
    <property type="entry name" value="HTH_ARSR"/>
    <property type="match status" value="1"/>
</dbReference>
<evidence type="ECO:0000256" key="2">
    <source>
        <dbReference type="ARBA" id="ARBA00023125"/>
    </source>
</evidence>